<organism evidence="2 3">
    <name type="scientific">Sphingomonas spermidinifaciens</name>
    <dbReference type="NCBI Taxonomy" id="1141889"/>
    <lineage>
        <taxon>Bacteria</taxon>
        <taxon>Pseudomonadati</taxon>
        <taxon>Pseudomonadota</taxon>
        <taxon>Alphaproteobacteria</taxon>
        <taxon>Sphingomonadales</taxon>
        <taxon>Sphingomonadaceae</taxon>
        <taxon>Sphingomonas</taxon>
    </lineage>
</organism>
<dbReference type="EMBL" id="NWMW01000003">
    <property type="protein sequence ID" value="PCD01627.1"/>
    <property type="molecule type" value="Genomic_DNA"/>
</dbReference>
<reference evidence="2 3" key="1">
    <citation type="submission" date="2017-09" db="EMBL/GenBank/DDBJ databases">
        <title>Sphingomonas spermidinifaciens 9NM-10, whole genome shotgun sequence.</title>
        <authorList>
            <person name="Feng G."/>
            <person name="Zhu H."/>
        </authorList>
    </citation>
    <scope>NUCLEOTIDE SEQUENCE [LARGE SCALE GENOMIC DNA]</scope>
    <source>
        <strain evidence="2 3">9NM-10</strain>
    </source>
</reference>
<dbReference type="InterPro" id="IPR036388">
    <property type="entry name" value="WH-like_DNA-bd_sf"/>
</dbReference>
<dbReference type="InterPro" id="IPR036390">
    <property type="entry name" value="WH_DNA-bd_sf"/>
</dbReference>
<name>A0A2A4B0Q7_9SPHN</name>
<dbReference type="GO" id="GO:0003700">
    <property type="term" value="F:DNA-binding transcription factor activity"/>
    <property type="evidence" value="ECO:0007669"/>
    <property type="project" value="InterPro"/>
</dbReference>
<dbReference type="SUPFAM" id="SSF46785">
    <property type="entry name" value="Winged helix' DNA-binding domain"/>
    <property type="match status" value="1"/>
</dbReference>
<evidence type="ECO:0000256" key="1">
    <source>
        <dbReference type="SAM" id="MobiDB-lite"/>
    </source>
</evidence>
<dbReference type="InterPro" id="IPR000835">
    <property type="entry name" value="HTH_MarR-typ"/>
</dbReference>
<dbReference type="Proteomes" id="UP000218366">
    <property type="component" value="Unassembled WGS sequence"/>
</dbReference>
<gene>
    <name evidence="2" type="ORF">COC42_15985</name>
</gene>
<accession>A0A2A4B0Q7</accession>
<feature type="region of interest" description="Disordered" evidence="1">
    <location>
        <begin position="1"/>
        <end position="24"/>
    </location>
</feature>
<protein>
    <submittedName>
        <fullName evidence="2">Uncharacterized protein</fullName>
    </submittedName>
</protein>
<evidence type="ECO:0000313" key="2">
    <source>
        <dbReference type="EMBL" id="PCD01627.1"/>
    </source>
</evidence>
<evidence type="ECO:0000313" key="3">
    <source>
        <dbReference type="Proteomes" id="UP000218366"/>
    </source>
</evidence>
<dbReference type="Gene3D" id="1.10.10.10">
    <property type="entry name" value="Winged helix-like DNA-binding domain superfamily/Winged helix DNA-binding domain"/>
    <property type="match status" value="1"/>
</dbReference>
<dbReference type="AlphaFoldDB" id="A0A2A4B0Q7"/>
<proteinExistence type="predicted"/>
<sequence>MSPPDPKAAPGGGEADRPVETPTTFVPQATLLDHARRARAARARYSDHFPKDLFRDRSWDILIELFIAAGEGRSLCAKDAMHIAEDSAAASVRRIDALEAVGLVERTHDENDHRRVRLSLSTKGREAISGFLRDLYSIEGPIMRLAKAPVTFKPAGKTDPRS</sequence>
<dbReference type="PRINTS" id="PR00598">
    <property type="entry name" value="HTHMARR"/>
</dbReference>
<keyword evidence="3" id="KW-1185">Reference proteome</keyword>
<dbReference type="RefSeq" id="WP_096344372.1">
    <property type="nucleotide sequence ID" value="NZ_NWMW01000003.1"/>
</dbReference>
<dbReference type="OrthoDB" id="7594920at2"/>
<comment type="caution">
    <text evidence="2">The sequence shown here is derived from an EMBL/GenBank/DDBJ whole genome shotgun (WGS) entry which is preliminary data.</text>
</comment>